<comment type="caution">
    <text evidence="1">The sequence shown here is derived from an EMBL/GenBank/DDBJ whole genome shotgun (WGS) entry which is preliminary data.</text>
</comment>
<dbReference type="EMBL" id="BGZK01001069">
    <property type="protein sequence ID" value="GBP70286.1"/>
    <property type="molecule type" value="Genomic_DNA"/>
</dbReference>
<organism evidence="1 2">
    <name type="scientific">Eumeta variegata</name>
    <name type="common">Bagworm moth</name>
    <name type="synonym">Eumeta japonica</name>
    <dbReference type="NCBI Taxonomy" id="151549"/>
    <lineage>
        <taxon>Eukaryota</taxon>
        <taxon>Metazoa</taxon>
        <taxon>Ecdysozoa</taxon>
        <taxon>Arthropoda</taxon>
        <taxon>Hexapoda</taxon>
        <taxon>Insecta</taxon>
        <taxon>Pterygota</taxon>
        <taxon>Neoptera</taxon>
        <taxon>Endopterygota</taxon>
        <taxon>Lepidoptera</taxon>
        <taxon>Glossata</taxon>
        <taxon>Ditrysia</taxon>
        <taxon>Tineoidea</taxon>
        <taxon>Psychidae</taxon>
        <taxon>Oiketicinae</taxon>
        <taxon>Eumeta</taxon>
    </lineage>
</organism>
<dbReference type="AlphaFoldDB" id="A0A4C1Y2Z8"/>
<sequence>MMADVKITLTDHMADFESFSIALDESTDLSYIAQLTIFIGGVDKEYNFTKELLALQPLKEITTGEDIFIEVQKTTNVDTRVYLGVKIGTDYFLMVCRMKASVCQRWRHHAKTAGYALEYELERIKFDDDGYLLNEENNVKERWKNYFKSVFACNDDVANVNSTATEYVIDDGNESEITMDQIMKALKGMKVGKAAGYDRVSSETQRGGGGTIASLLYQLFNKC</sequence>
<evidence type="ECO:0000313" key="1">
    <source>
        <dbReference type="EMBL" id="GBP70286.1"/>
    </source>
</evidence>
<keyword evidence="2" id="KW-1185">Reference proteome</keyword>
<dbReference type="PANTHER" id="PTHR45913:SF5">
    <property type="entry name" value="GENERAL TRANSCRIPTION FACTOR II-I REPEAT DOMAIN-CONTAINING PROTEIN 2A-LIKE PROTEIN"/>
    <property type="match status" value="1"/>
</dbReference>
<evidence type="ECO:0000313" key="2">
    <source>
        <dbReference type="Proteomes" id="UP000299102"/>
    </source>
</evidence>
<gene>
    <name evidence="1" type="primary">GTF2IRD2B</name>
    <name evidence="1" type="ORF">EVAR_52305_1</name>
</gene>
<dbReference type="PANTHER" id="PTHR45913">
    <property type="entry name" value="EPM2A-INTERACTING PROTEIN 1"/>
    <property type="match status" value="1"/>
</dbReference>
<dbReference type="OrthoDB" id="21557at2759"/>
<name>A0A4C1Y2Z8_EUMVA</name>
<reference evidence="1 2" key="1">
    <citation type="journal article" date="2019" name="Commun. Biol.">
        <title>The bagworm genome reveals a unique fibroin gene that provides high tensile strength.</title>
        <authorList>
            <person name="Kono N."/>
            <person name="Nakamura H."/>
            <person name="Ohtoshi R."/>
            <person name="Tomita M."/>
            <person name="Numata K."/>
            <person name="Arakawa K."/>
        </authorList>
    </citation>
    <scope>NUCLEOTIDE SEQUENCE [LARGE SCALE GENOMIC DNA]</scope>
</reference>
<accession>A0A4C1Y2Z8</accession>
<dbReference type="STRING" id="151549.A0A4C1Y2Z8"/>
<dbReference type="Proteomes" id="UP000299102">
    <property type="component" value="Unassembled WGS sequence"/>
</dbReference>
<protein>
    <submittedName>
        <fullName evidence="1">General transcription factor II-I repeat domain-containing protein 2B</fullName>
    </submittedName>
</protein>
<proteinExistence type="predicted"/>